<dbReference type="GO" id="GO:0016491">
    <property type="term" value="F:oxidoreductase activity"/>
    <property type="evidence" value="ECO:0007669"/>
    <property type="project" value="InterPro"/>
</dbReference>
<dbReference type="STRING" id="1314674.A0A0D7AWR4"/>
<dbReference type="Pfam" id="PF00724">
    <property type="entry name" value="Oxidored_FMN"/>
    <property type="match status" value="1"/>
</dbReference>
<organism evidence="2 3">
    <name type="scientific">Cylindrobasidium torrendii FP15055 ss-10</name>
    <dbReference type="NCBI Taxonomy" id="1314674"/>
    <lineage>
        <taxon>Eukaryota</taxon>
        <taxon>Fungi</taxon>
        <taxon>Dikarya</taxon>
        <taxon>Basidiomycota</taxon>
        <taxon>Agaricomycotina</taxon>
        <taxon>Agaricomycetes</taxon>
        <taxon>Agaricomycetidae</taxon>
        <taxon>Agaricales</taxon>
        <taxon>Marasmiineae</taxon>
        <taxon>Physalacriaceae</taxon>
        <taxon>Cylindrobasidium</taxon>
    </lineage>
</organism>
<dbReference type="GO" id="GO:0010181">
    <property type="term" value="F:FMN binding"/>
    <property type="evidence" value="ECO:0007669"/>
    <property type="project" value="InterPro"/>
</dbReference>
<proteinExistence type="predicted"/>
<evidence type="ECO:0000313" key="3">
    <source>
        <dbReference type="Proteomes" id="UP000054007"/>
    </source>
</evidence>
<dbReference type="PANTHER" id="PTHR22893">
    <property type="entry name" value="NADH OXIDOREDUCTASE-RELATED"/>
    <property type="match status" value="1"/>
</dbReference>
<dbReference type="Gene3D" id="3.20.20.70">
    <property type="entry name" value="Aldolase class I"/>
    <property type="match status" value="1"/>
</dbReference>
<dbReference type="Proteomes" id="UP000054007">
    <property type="component" value="Unassembled WGS sequence"/>
</dbReference>
<reference evidence="2 3" key="1">
    <citation type="journal article" date="2015" name="Fungal Genet. Biol.">
        <title>Evolution of novel wood decay mechanisms in Agaricales revealed by the genome sequences of Fistulina hepatica and Cylindrobasidium torrendii.</title>
        <authorList>
            <person name="Floudas D."/>
            <person name="Held B.W."/>
            <person name="Riley R."/>
            <person name="Nagy L.G."/>
            <person name="Koehler G."/>
            <person name="Ransdell A.S."/>
            <person name="Younus H."/>
            <person name="Chow J."/>
            <person name="Chiniquy J."/>
            <person name="Lipzen A."/>
            <person name="Tritt A."/>
            <person name="Sun H."/>
            <person name="Haridas S."/>
            <person name="LaButti K."/>
            <person name="Ohm R.A."/>
            <person name="Kues U."/>
            <person name="Blanchette R.A."/>
            <person name="Grigoriev I.V."/>
            <person name="Minto R.E."/>
            <person name="Hibbett D.S."/>
        </authorList>
    </citation>
    <scope>NUCLEOTIDE SEQUENCE [LARGE SCALE GENOMIC DNA]</scope>
    <source>
        <strain evidence="2 3">FP15055 ss-10</strain>
    </source>
</reference>
<name>A0A0D7AWR4_9AGAR</name>
<keyword evidence="3" id="KW-1185">Reference proteome</keyword>
<dbReference type="InterPro" id="IPR045247">
    <property type="entry name" value="Oye-like"/>
</dbReference>
<dbReference type="EMBL" id="KN880801">
    <property type="protein sequence ID" value="KIY62284.1"/>
    <property type="molecule type" value="Genomic_DNA"/>
</dbReference>
<dbReference type="OrthoDB" id="276546at2759"/>
<dbReference type="InterPro" id="IPR001155">
    <property type="entry name" value="OxRdtase_FMN_N"/>
</dbReference>
<evidence type="ECO:0000313" key="2">
    <source>
        <dbReference type="EMBL" id="KIY62284.1"/>
    </source>
</evidence>
<sequence>MTSTPTLFTPIQVGKLRLSTRVVLAPMTRLRTNPVSAAPLIPLVATYYGQRASTPGTLLITESTIISEKAGGLPFCPGIYSDEQIAAWKEVVDAVHAKGSFIFLQLVVIGRQAMVMPGGPTPDIFSASAIPKDEKSPFPREATKEDLAELIEQYAVAAENAVFKAGFDGVEIHGANGFLLDCFTQDTSNHREDNYGGSIENRARFPLEVVDRVIKSIGADRVGYRVGPWAKNGYGMGMQDPKPQFAYLAQELKKRNIAFLHAIEARFDAMEDVPDAPLDANDFLREIWAPLPFIACGGYNRESGLKTAEEKGDIVAFGRWFLSNPDLPKRLEENKPFNAYDRHTFYTFGDATGKGYTDYSALEVVMG</sequence>
<dbReference type="SUPFAM" id="SSF51395">
    <property type="entry name" value="FMN-linked oxidoreductases"/>
    <property type="match status" value="1"/>
</dbReference>
<dbReference type="InterPro" id="IPR013785">
    <property type="entry name" value="Aldolase_TIM"/>
</dbReference>
<feature type="domain" description="NADH:flavin oxidoreductase/NADH oxidase N-terminal" evidence="1">
    <location>
        <begin position="7"/>
        <end position="336"/>
    </location>
</feature>
<dbReference type="AlphaFoldDB" id="A0A0D7AWR4"/>
<gene>
    <name evidence="2" type="ORF">CYLTODRAFT_404729</name>
</gene>
<dbReference type="PANTHER" id="PTHR22893:SF91">
    <property type="entry name" value="NADPH DEHYDROGENASE 2-RELATED"/>
    <property type="match status" value="1"/>
</dbReference>
<protein>
    <submittedName>
        <fullName evidence="2">FMN-linked oxidoreductase</fullName>
    </submittedName>
</protein>
<dbReference type="CDD" id="cd02933">
    <property type="entry name" value="OYE_like_FMN"/>
    <property type="match status" value="1"/>
</dbReference>
<evidence type="ECO:0000259" key="1">
    <source>
        <dbReference type="Pfam" id="PF00724"/>
    </source>
</evidence>
<accession>A0A0D7AWR4</accession>